<dbReference type="PANTHER" id="PTHR10974:SF9">
    <property type="entry name" value="DUF229 DOMAIN CONTAINING PROTEIN-RELATED"/>
    <property type="match status" value="1"/>
</dbReference>
<dbReference type="OMA" id="CACHELH"/>
<evidence type="ECO:0000313" key="3">
    <source>
        <dbReference type="Proteomes" id="UP000268350"/>
    </source>
</evidence>
<dbReference type="OrthoDB" id="413313at2759"/>
<dbReference type="Gene3D" id="3.40.720.10">
    <property type="entry name" value="Alkaline Phosphatase, subunit A"/>
    <property type="match status" value="1"/>
</dbReference>
<proteinExistence type="predicted"/>
<accession>A0A3B0KPP8</accession>
<dbReference type="InterPro" id="IPR004245">
    <property type="entry name" value="DUF229"/>
</dbReference>
<keyword evidence="1" id="KW-0472">Membrane</keyword>
<feature type="transmembrane region" description="Helical" evidence="1">
    <location>
        <begin position="9"/>
        <end position="27"/>
    </location>
</feature>
<keyword evidence="1" id="KW-0812">Transmembrane</keyword>
<name>A0A3B0KPP8_DROGU</name>
<dbReference type="AlphaFoldDB" id="A0A3B0KPP8"/>
<evidence type="ECO:0000256" key="1">
    <source>
        <dbReference type="SAM" id="Phobius"/>
    </source>
</evidence>
<dbReference type="FunFam" id="3.40.720.10:FF:000017">
    <property type="entry name" value="Predicted protein"/>
    <property type="match status" value="1"/>
</dbReference>
<sequence>MFRYNFTRKGVICAIVVLLFVALYYYIGDPSRHADVEPITLLDVAEINNSHAREFTAKTLLELPTSTSEKIEEKLENIAEKFFVFSPKCKIPYVDALSKEFQDLAAPMPYKECTTDPDLFSVSYDRKQRHYTLHLHHELMKTHFSNYTAYACFYFETVAGPNDTFAMARHAELFDRDFVVPRHFLGLVASCNDISNVSRVVQADAFSFAQYPENRNETNDEGRAKNHPNVLLFGIDSMSRMNFHRTMPLTSKFVRHAGWYEMEGYNKVGDNTLPNLVAVLTGRSPKQWAKSCNLKTPGCFNYIPFLWDHFHNAGYMTAYAEDLPSISTFNYLKAGFVRKPVDFYLRPFLVVLEHVLKSTEYLGYKYCLGRRHSYSYVYDYAKQLIQRFVHESPKPLFGLFWTSSLTHDDHSGGANLDASFVSYLEQYQELGLFDNSIVILFSDHGARYGALANHASGFLEERLPMLHIYLPPSYSRAYPKAARALKLNRNRLTSNFDLYLGIRSIVEQLRPGIDFIKTYSCLGCRSIFRVVPRNRDCRDANIPIHWCACETFVPVSITGLAATLGRLVVYRMNKYMAKLNLDTDCHKLYVGKILKAQRQLHFNSAGVEVGPTNGMETFQLEFITLPNNGKFRCHVSCKGNAENVNVELDEISRLNSYRNESYCVEDLLAKKMCVCHERTPNVVDLLGVDVYTNKKRKVRYGWLEDREDEYDESNEEFVNASLKLNV</sequence>
<reference evidence="3" key="1">
    <citation type="submission" date="2018-01" db="EMBL/GenBank/DDBJ databases">
        <authorList>
            <person name="Alioto T."/>
            <person name="Alioto T."/>
        </authorList>
    </citation>
    <scope>NUCLEOTIDE SEQUENCE [LARGE SCALE GENOMIC DNA]</scope>
</reference>
<dbReference type="SUPFAM" id="SSF53649">
    <property type="entry name" value="Alkaline phosphatase-like"/>
    <property type="match status" value="1"/>
</dbReference>
<gene>
    <name evidence="2" type="ORF">DGUA_6G004373</name>
</gene>
<evidence type="ECO:0000313" key="2">
    <source>
        <dbReference type="EMBL" id="SPP85828.1"/>
    </source>
</evidence>
<keyword evidence="1" id="KW-1133">Transmembrane helix</keyword>
<dbReference type="Proteomes" id="UP000268350">
    <property type="component" value="Unassembled WGS sequence"/>
</dbReference>
<dbReference type="GO" id="GO:0005615">
    <property type="term" value="C:extracellular space"/>
    <property type="evidence" value="ECO:0007669"/>
    <property type="project" value="TreeGrafter"/>
</dbReference>
<dbReference type="CDD" id="cd16021">
    <property type="entry name" value="ALP_like"/>
    <property type="match status" value="1"/>
</dbReference>
<dbReference type="Pfam" id="PF02995">
    <property type="entry name" value="DUF229"/>
    <property type="match status" value="1"/>
</dbReference>
<dbReference type="EMBL" id="OUUW01000010">
    <property type="protein sequence ID" value="SPP85828.1"/>
    <property type="molecule type" value="Genomic_DNA"/>
</dbReference>
<organism evidence="2 3">
    <name type="scientific">Drosophila guanche</name>
    <name type="common">Fruit fly</name>
    <dbReference type="NCBI Taxonomy" id="7266"/>
    <lineage>
        <taxon>Eukaryota</taxon>
        <taxon>Metazoa</taxon>
        <taxon>Ecdysozoa</taxon>
        <taxon>Arthropoda</taxon>
        <taxon>Hexapoda</taxon>
        <taxon>Insecta</taxon>
        <taxon>Pterygota</taxon>
        <taxon>Neoptera</taxon>
        <taxon>Endopterygota</taxon>
        <taxon>Diptera</taxon>
        <taxon>Brachycera</taxon>
        <taxon>Muscomorpha</taxon>
        <taxon>Ephydroidea</taxon>
        <taxon>Drosophilidae</taxon>
        <taxon>Drosophila</taxon>
        <taxon>Sophophora</taxon>
    </lineage>
</organism>
<protein>
    <submittedName>
        <fullName evidence="2">Uncharacterized protein</fullName>
    </submittedName>
</protein>
<dbReference type="PANTHER" id="PTHR10974">
    <property type="entry name" value="FI08016P-RELATED"/>
    <property type="match status" value="1"/>
</dbReference>
<keyword evidence="3" id="KW-1185">Reference proteome</keyword>
<dbReference type="InterPro" id="IPR017850">
    <property type="entry name" value="Alkaline_phosphatase_core_sf"/>
</dbReference>